<protein>
    <recommendedName>
        <fullName evidence="5">2'-5' RNA ligase family protein</fullName>
    </recommendedName>
</protein>
<evidence type="ECO:0000313" key="1">
    <source>
        <dbReference type="EMBL" id="GGL74718.1"/>
    </source>
</evidence>
<reference evidence="1" key="4">
    <citation type="submission" date="2024-05" db="EMBL/GenBank/DDBJ databases">
        <authorList>
            <person name="Sun Q."/>
            <person name="Zhou Y."/>
        </authorList>
    </citation>
    <scope>NUCLEOTIDE SEQUENCE</scope>
    <source>
        <strain evidence="1">CGMCC 4.5581</strain>
    </source>
</reference>
<dbReference type="RefSeq" id="WP_166757022.1">
    <property type="nucleotide sequence ID" value="NZ_BAABJU010000020.1"/>
</dbReference>
<comment type="caution">
    <text evidence="2">The sequence shown here is derived from an EMBL/GenBank/DDBJ whole genome shotgun (WGS) entry which is preliminary data.</text>
</comment>
<accession>A0A846LSZ3</accession>
<dbReference type="Pfam" id="PF13563">
    <property type="entry name" value="2_5_RNA_ligase2"/>
    <property type="match status" value="1"/>
</dbReference>
<evidence type="ECO:0000313" key="3">
    <source>
        <dbReference type="Proteomes" id="UP000552836"/>
    </source>
</evidence>
<dbReference type="Proteomes" id="UP000552836">
    <property type="component" value="Unassembled WGS sequence"/>
</dbReference>
<sequence length="188" mass="20512">MDQTAQTVLEDATESAVVVLVPDADPLVDVHRQQFDVSASWGVPAHLAVIYPFVTPRQVDDALLDGLTELLASVPAFDCTFTNTAWFGEEMLYLAPDPEEPFRRLTRVVAEAYPDHPPYRGAHGEPKPHLSIGQRRQGDLAGLQHAQEVLCAAMPLRTHIDTAALYAGTRAAGSWQRVCTFPLARAAA</sequence>
<dbReference type="SUPFAM" id="SSF55144">
    <property type="entry name" value="LigT-like"/>
    <property type="match status" value="1"/>
</dbReference>
<dbReference type="EMBL" id="BMMI01000006">
    <property type="protein sequence ID" value="GGL74718.1"/>
    <property type="molecule type" value="Genomic_DNA"/>
</dbReference>
<proteinExistence type="predicted"/>
<keyword evidence="4" id="KW-1185">Reference proteome</keyword>
<dbReference type="InterPro" id="IPR009097">
    <property type="entry name" value="Cyclic_Pdiesterase"/>
</dbReference>
<evidence type="ECO:0008006" key="5">
    <source>
        <dbReference type="Google" id="ProtNLM"/>
    </source>
</evidence>
<reference evidence="2 3" key="3">
    <citation type="submission" date="2020-02" db="EMBL/GenBank/DDBJ databases">
        <title>Sequencing the genomes of 1000 actinobacteria strains.</title>
        <authorList>
            <person name="Klenk H.-P."/>
        </authorList>
    </citation>
    <scope>NUCLEOTIDE SEQUENCE [LARGE SCALE GENOMIC DNA]</scope>
    <source>
        <strain evidence="2 3">DSM 45201</strain>
    </source>
</reference>
<dbReference type="EMBL" id="JAAMPA010000002">
    <property type="protein sequence ID" value="NIH69544.1"/>
    <property type="molecule type" value="Genomic_DNA"/>
</dbReference>
<reference evidence="4" key="2">
    <citation type="journal article" date="2019" name="Int. J. Syst. Evol. Microbiol.">
        <title>The Global Catalogue of Microorganisms (GCM) 10K type strain sequencing project: providing services to taxonomists for standard genome sequencing and annotation.</title>
        <authorList>
            <consortium name="The Broad Institute Genomics Platform"/>
            <consortium name="The Broad Institute Genome Sequencing Center for Infectious Disease"/>
            <person name="Wu L."/>
            <person name="Ma J."/>
        </authorList>
    </citation>
    <scope>NUCLEOTIDE SEQUENCE [LARGE SCALE GENOMIC DNA]</scope>
    <source>
        <strain evidence="4">CGMCC 4.5581</strain>
    </source>
</reference>
<evidence type="ECO:0000313" key="2">
    <source>
        <dbReference type="EMBL" id="NIH69544.1"/>
    </source>
</evidence>
<dbReference type="Gene3D" id="3.90.1140.10">
    <property type="entry name" value="Cyclic phosphodiesterase"/>
    <property type="match status" value="1"/>
</dbReference>
<reference evidence="1" key="1">
    <citation type="journal article" date="2014" name="Int. J. Syst. Evol. Microbiol.">
        <title>Complete genome of a new Firmicutes species belonging to the dominant human colonic microbiota ('Ruminococcus bicirculans') reveals two chromosomes and a selective capacity to utilize plant glucans.</title>
        <authorList>
            <consortium name="NISC Comparative Sequencing Program"/>
            <person name="Wegmann U."/>
            <person name="Louis P."/>
            <person name="Goesmann A."/>
            <person name="Henrissat B."/>
            <person name="Duncan S.H."/>
            <person name="Flint H.J."/>
        </authorList>
    </citation>
    <scope>NUCLEOTIDE SEQUENCE</scope>
    <source>
        <strain evidence="1">CGMCC 4.5581</strain>
    </source>
</reference>
<evidence type="ECO:0000313" key="4">
    <source>
        <dbReference type="Proteomes" id="UP000648663"/>
    </source>
</evidence>
<dbReference type="Proteomes" id="UP000648663">
    <property type="component" value="Unassembled WGS sequence"/>
</dbReference>
<name>A0A846LSZ3_9ACTN</name>
<dbReference type="AlphaFoldDB" id="A0A846LSZ3"/>
<organism evidence="2 3">
    <name type="scientific">Modestobacter marinus</name>
    <dbReference type="NCBI Taxonomy" id="477641"/>
    <lineage>
        <taxon>Bacteria</taxon>
        <taxon>Bacillati</taxon>
        <taxon>Actinomycetota</taxon>
        <taxon>Actinomycetes</taxon>
        <taxon>Geodermatophilales</taxon>
        <taxon>Geodermatophilaceae</taxon>
        <taxon>Modestobacter</taxon>
    </lineage>
</organism>
<gene>
    <name evidence="2" type="ORF">FB380_004032</name>
    <name evidence="1" type="ORF">GCM10011589_33450</name>
</gene>